<dbReference type="AlphaFoldDB" id="A0A523QM75"/>
<dbReference type="InterPro" id="IPR007044">
    <property type="entry name" value="Cyclodeamin/CycHdrlase"/>
</dbReference>
<proteinExistence type="predicted"/>
<evidence type="ECO:0000259" key="2">
    <source>
        <dbReference type="Pfam" id="PF04961"/>
    </source>
</evidence>
<feature type="domain" description="Cyclodeaminase/cyclohydrolase" evidence="2">
    <location>
        <begin position="16"/>
        <end position="192"/>
    </location>
</feature>
<name>A0A523QM75_UNCAE</name>
<organism evidence="3 4">
    <name type="scientific">Aerophobetes bacterium</name>
    <dbReference type="NCBI Taxonomy" id="2030807"/>
    <lineage>
        <taxon>Bacteria</taxon>
        <taxon>Candidatus Aerophobota</taxon>
    </lineage>
</organism>
<keyword evidence="3" id="KW-0378">Hydrolase</keyword>
<dbReference type="Gene3D" id="1.20.120.680">
    <property type="entry name" value="Formiminotetrahydrofolate cyclodeaminase monomer, up-and-down helical bundle"/>
    <property type="match status" value="1"/>
</dbReference>
<evidence type="ECO:0000313" key="4">
    <source>
        <dbReference type="Proteomes" id="UP000320781"/>
    </source>
</evidence>
<protein>
    <submittedName>
        <fullName evidence="3">Methenyltetrahydrofolate cyclohydrolase</fullName>
    </submittedName>
</protein>
<dbReference type="EMBL" id="SOKU01000035">
    <property type="protein sequence ID" value="TES86882.1"/>
    <property type="molecule type" value="Genomic_DNA"/>
</dbReference>
<feature type="compositionally biased region" description="Basic and acidic residues" evidence="1">
    <location>
        <begin position="101"/>
        <end position="114"/>
    </location>
</feature>
<accession>A0A523QM75</accession>
<dbReference type="Proteomes" id="UP000320781">
    <property type="component" value="Unassembled WGS sequence"/>
</dbReference>
<sequence>MWREHWGDKMYLERPMKGFIRDTAARLPAPGGGSVAALVGSLGAALLCMVGNYTVGKKQYEGVEDEVERILKAADGRKDELSSLVQEDIEAYQNYSRTSHMPKDTEEQKKTRSEALERSLKEAALVPLKTSQLSLRVIELAEEILPLGNPHLISDVGVGALLAEAALEAAAINVQINLSYIKDSYFIKEKEDLISSCLSRGRKTAEEVVGKVTDEITQDR</sequence>
<evidence type="ECO:0000313" key="3">
    <source>
        <dbReference type="EMBL" id="TES86882.1"/>
    </source>
</evidence>
<reference evidence="3 4" key="1">
    <citation type="submission" date="2019-03" db="EMBL/GenBank/DDBJ databases">
        <title>Metabolic potential of uncultured bacteria and archaea associated with petroleum seepage in deep-sea sediments.</title>
        <authorList>
            <person name="Dong X."/>
            <person name="Hubert C."/>
        </authorList>
    </citation>
    <scope>NUCLEOTIDE SEQUENCE [LARGE SCALE GENOMIC DNA]</scope>
    <source>
        <strain evidence="3">E44_bin92</strain>
    </source>
</reference>
<gene>
    <name evidence="3" type="ORF">E3J95_00890</name>
</gene>
<evidence type="ECO:0000256" key="1">
    <source>
        <dbReference type="SAM" id="MobiDB-lite"/>
    </source>
</evidence>
<dbReference type="Pfam" id="PF04961">
    <property type="entry name" value="FTCD_C"/>
    <property type="match status" value="1"/>
</dbReference>
<dbReference type="GO" id="GO:0016787">
    <property type="term" value="F:hydrolase activity"/>
    <property type="evidence" value="ECO:0007669"/>
    <property type="project" value="UniProtKB-KW"/>
</dbReference>
<dbReference type="SUPFAM" id="SSF101262">
    <property type="entry name" value="Methenyltetrahydrofolate cyclohydrolase-like"/>
    <property type="match status" value="1"/>
</dbReference>
<comment type="caution">
    <text evidence="3">The sequence shown here is derived from an EMBL/GenBank/DDBJ whole genome shotgun (WGS) entry which is preliminary data.</text>
</comment>
<dbReference type="InterPro" id="IPR036178">
    <property type="entry name" value="Formintransfe-cycloase-like_sf"/>
</dbReference>
<feature type="region of interest" description="Disordered" evidence="1">
    <location>
        <begin position="95"/>
        <end position="114"/>
    </location>
</feature>